<organism evidence="2 3">
    <name type="scientific">Tolypocladium paradoxum</name>
    <dbReference type="NCBI Taxonomy" id="94208"/>
    <lineage>
        <taxon>Eukaryota</taxon>
        <taxon>Fungi</taxon>
        <taxon>Dikarya</taxon>
        <taxon>Ascomycota</taxon>
        <taxon>Pezizomycotina</taxon>
        <taxon>Sordariomycetes</taxon>
        <taxon>Hypocreomycetidae</taxon>
        <taxon>Hypocreales</taxon>
        <taxon>Ophiocordycipitaceae</taxon>
        <taxon>Tolypocladium</taxon>
    </lineage>
</organism>
<feature type="non-terminal residue" evidence="2">
    <location>
        <position position="1"/>
    </location>
</feature>
<evidence type="ECO:0000313" key="2">
    <source>
        <dbReference type="EMBL" id="POR35276.1"/>
    </source>
</evidence>
<feature type="compositionally biased region" description="Basic and acidic residues" evidence="1">
    <location>
        <begin position="116"/>
        <end position="127"/>
    </location>
</feature>
<dbReference type="AlphaFoldDB" id="A0A2S4KYL5"/>
<sequence length="275" mass="30444">THQEPGPNDNNRTVTYPPHNQLPSSGVSNGELSRRSQHPQLASTASNAPGPSGEVGQVELQKVQEGSSVCEASPMHRSETGPYREAPEAAAAKDNRVADILRRYEKYLAEQNQQHDPGHPSVRDEGTHLLSQPNGDRDSQLPVHDDDSVSNREPTDGQPRKTLPGSKAVHGNKRGRSTAGRVGPVRKKRASARKGLEYEFLRLAEARRQGRKMQYKIIWTPTWMTLADLRGKRAIEEAEDLVVEAFGRDEWEKEAQASGIEEAAVADDEMEYVSE</sequence>
<dbReference type="EMBL" id="PKSG01000453">
    <property type="protein sequence ID" value="POR35276.1"/>
    <property type="molecule type" value="Genomic_DNA"/>
</dbReference>
<proteinExistence type="predicted"/>
<keyword evidence="3" id="KW-1185">Reference proteome</keyword>
<evidence type="ECO:0000256" key="1">
    <source>
        <dbReference type="SAM" id="MobiDB-lite"/>
    </source>
</evidence>
<feature type="region of interest" description="Disordered" evidence="1">
    <location>
        <begin position="1"/>
        <end position="190"/>
    </location>
</feature>
<reference evidence="2 3" key="1">
    <citation type="submission" date="2018-01" db="EMBL/GenBank/DDBJ databases">
        <title>Harnessing the power of phylogenomics to disentangle the directionality and signatures of interkingdom host jumping in the parasitic fungal genus Tolypocladium.</title>
        <authorList>
            <person name="Quandt C.A."/>
            <person name="Patterson W."/>
            <person name="Spatafora J.W."/>
        </authorList>
    </citation>
    <scope>NUCLEOTIDE SEQUENCE [LARGE SCALE GENOMIC DNA]</scope>
    <source>
        <strain evidence="2 3">NRBC 100945</strain>
    </source>
</reference>
<feature type="compositionally biased region" description="Polar residues" evidence="1">
    <location>
        <begin position="21"/>
        <end position="31"/>
    </location>
</feature>
<accession>A0A2S4KYL5</accession>
<feature type="compositionally biased region" description="Polar residues" evidence="1">
    <location>
        <begin position="38"/>
        <end position="49"/>
    </location>
</feature>
<comment type="caution">
    <text evidence="2">The sequence shown here is derived from an EMBL/GenBank/DDBJ whole genome shotgun (WGS) entry which is preliminary data.</text>
</comment>
<name>A0A2S4KYL5_9HYPO</name>
<protein>
    <submittedName>
        <fullName evidence="2">Uncharacterized protein</fullName>
    </submittedName>
</protein>
<gene>
    <name evidence="2" type="ORF">TPAR_04523</name>
</gene>
<feature type="compositionally biased region" description="Basic and acidic residues" evidence="1">
    <location>
        <begin position="135"/>
        <end position="159"/>
    </location>
</feature>
<dbReference type="Proteomes" id="UP000237481">
    <property type="component" value="Unassembled WGS sequence"/>
</dbReference>
<evidence type="ECO:0000313" key="3">
    <source>
        <dbReference type="Proteomes" id="UP000237481"/>
    </source>
</evidence>
<dbReference type="OrthoDB" id="4868140at2759"/>
<feature type="compositionally biased region" description="Basic and acidic residues" evidence="1">
    <location>
        <begin position="85"/>
        <end position="108"/>
    </location>
</feature>